<reference evidence="1" key="1">
    <citation type="submission" date="2023-02" db="EMBL/GenBank/DDBJ databases">
        <title>Genome of toxic invasive species Heracleum sosnowskyi carries increased number of genes despite the absence of recent whole-genome duplications.</title>
        <authorList>
            <person name="Schelkunov M."/>
            <person name="Shtratnikova V."/>
            <person name="Makarenko M."/>
            <person name="Klepikova A."/>
            <person name="Omelchenko D."/>
            <person name="Novikova G."/>
            <person name="Obukhova E."/>
            <person name="Bogdanov V."/>
            <person name="Penin A."/>
            <person name="Logacheva M."/>
        </authorList>
    </citation>
    <scope>NUCLEOTIDE SEQUENCE</scope>
    <source>
        <strain evidence="1">Hsosn_3</strain>
        <tissue evidence="1">Leaf</tissue>
    </source>
</reference>
<sequence>MDTVSLWLISLLPRAIGCKGKRLEVFIYIDNRLKPMIDCSINGIIRRLQLFRHREHALKVCHQDYSQSFDLCCEKLIKQSGGFIAYLYVENRRNVIVVGRDINETLFVLIYKPGKSAIEKNGGNGSDGTTLRNIFTLSNSSEGASNQVEDEDEVKIEFPKYFLDGDLIYLQLTVKRQMTRVGVLTFEGCLQGADYTGFSALELSCWVIRAWKW</sequence>
<proteinExistence type="predicted"/>
<evidence type="ECO:0000313" key="1">
    <source>
        <dbReference type="EMBL" id="KAK1352923.1"/>
    </source>
</evidence>
<keyword evidence="2" id="KW-1185">Reference proteome</keyword>
<protein>
    <submittedName>
        <fullName evidence="1">Uncharacterized protein</fullName>
    </submittedName>
</protein>
<name>A0AAD8LYD0_9APIA</name>
<gene>
    <name evidence="1" type="ORF">POM88_052761</name>
</gene>
<dbReference type="Proteomes" id="UP001237642">
    <property type="component" value="Unassembled WGS sequence"/>
</dbReference>
<dbReference type="AlphaFoldDB" id="A0AAD8LYD0"/>
<comment type="caution">
    <text evidence="1">The sequence shown here is derived from an EMBL/GenBank/DDBJ whole genome shotgun (WGS) entry which is preliminary data.</text>
</comment>
<accession>A0AAD8LYD0</accession>
<organism evidence="1 2">
    <name type="scientific">Heracleum sosnowskyi</name>
    <dbReference type="NCBI Taxonomy" id="360622"/>
    <lineage>
        <taxon>Eukaryota</taxon>
        <taxon>Viridiplantae</taxon>
        <taxon>Streptophyta</taxon>
        <taxon>Embryophyta</taxon>
        <taxon>Tracheophyta</taxon>
        <taxon>Spermatophyta</taxon>
        <taxon>Magnoliopsida</taxon>
        <taxon>eudicotyledons</taxon>
        <taxon>Gunneridae</taxon>
        <taxon>Pentapetalae</taxon>
        <taxon>asterids</taxon>
        <taxon>campanulids</taxon>
        <taxon>Apiales</taxon>
        <taxon>Apiaceae</taxon>
        <taxon>Apioideae</taxon>
        <taxon>apioid superclade</taxon>
        <taxon>Tordylieae</taxon>
        <taxon>Tordyliinae</taxon>
        <taxon>Heracleum</taxon>
    </lineage>
</organism>
<dbReference type="EMBL" id="JAUIZM010000014">
    <property type="protein sequence ID" value="KAK1352923.1"/>
    <property type="molecule type" value="Genomic_DNA"/>
</dbReference>
<reference evidence="1" key="2">
    <citation type="submission" date="2023-05" db="EMBL/GenBank/DDBJ databases">
        <authorList>
            <person name="Schelkunov M.I."/>
        </authorList>
    </citation>
    <scope>NUCLEOTIDE SEQUENCE</scope>
    <source>
        <strain evidence="1">Hsosn_3</strain>
        <tissue evidence="1">Leaf</tissue>
    </source>
</reference>
<evidence type="ECO:0000313" key="2">
    <source>
        <dbReference type="Proteomes" id="UP001237642"/>
    </source>
</evidence>